<keyword evidence="5" id="KW-1185">Reference proteome</keyword>
<evidence type="ECO:0000313" key="6">
    <source>
        <dbReference type="Proteomes" id="UP000265566"/>
    </source>
</evidence>
<evidence type="ECO:0000313" key="4">
    <source>
        <dbReference type="EnsemblPlants" id="KEH25411"/>
    </source>
</evidence>
<dbReference type="Gene3D" id="3.80.10.10">
    <property type="entry name" value="Ribonuclease Inhibitor"/>
    <property type="match status" value="1"/>
</dbReference>
<reference evidence="2 5" key="1">
    <citation type="journal article" date="2011" name="Nature">
        <title>The Medicago genome provides insight into the evolution of rhizobial symbioses.</title>
        <authorList>
            <person name="Young N.D."/>
            <person name="Debelle F."/>
            <person name="Oldroyd G.E."/>
            <person name="Geurts R."/>
            <person name="Cannon S.B."/>
            <person name="Udvardi M.K."/>
            <person name="Benedito V.A."/>
            <person name="Mayer K.F."/>
            <person name="Gouzy J."/>
            <person name="Schoof H."/>
            <person name="Van de Peer Y."/>
            <person name="Proost S."/>
            <person name="Cook D.R."/>
            <person name="Meyers B.C."/>
            <person name="Spannagl M."/>
            <person name="Cheung F."/>
            <person name="De Mita S."/>
            <person name="Krishnakumar V."/>
            <person name="Gundlach H."/>
            <person name="Zhou S."/>
            <person name="Mudge J."/>
            <person name="Bharti A.K."/>
            <person name="Murray J.D."/>
            <person name="Naoumkina M.A."/>
            <person name="Rosen B."/>
            <person name="Silverstein K.A."/>
            <person name="Tang H."/>
            <person name="Rombauts S."/>
            <person name="Zhao P.X."/>
            <person name="Zhou P."/>
            <person name="Barbe V."/>
            <person name="Bardou P."/>
            <person name="Bechner M."/>
            <person name="Bellec A."/>
            <person name="Berger A."/>
            <person name="Berges H."/>
            <person name="Bidwell S."/>
            <person name="Bisseling T."/>
            <person name="Choisne N."/>
            <person name="Couloux A."/>
            <person name="Denny R."/>
            <person name="Deshpande S."/>
            <person name="Dai X."/>
            <person name="Doyle J.J."/>
            <person name="Dudez A.M."/>
            <person name="Farmer A.D."/>
            <person name="Fouteau S."/>
            <person name="Franken C."/>
            <person name="Gibelin C."/>
            <person name="Gish J."/>
            <person name="Goldstein S."/>
            <person name="Gonzalez A.J."/>
            <person name="Green P.J."/>
            <person name="Hallab A."/>
            <person name="Hartog M."/>
            <person name="Hua A."/>
            <person name="Humphray S.J."/>
            <person name="Jeong D.H."/>
            <person name="Jing Y."/>
            <person name="Jocker A."/>
            <person name="Kenton S.M."/>
            <person name="Kim D.J."/>
            <person name="Klee K."/>
            <person name="Lai H."/>
            <person name="Lang C."/>
            <person name="Lin S."/>
            <person name="Macmil S.L."/>
            <person name="Magdelenat G."/>
            <person name="Matthews L."/>
            <person name="McCorrison J."/>
            <person name="Monaghan E.L."/>
            <person name="Mun J.H."/>
            <person name="Najar F.Z."/>
            <person name="Nicholson C."/>
            <person name="Noirot C."/>
            <person name="O'Bleness M."/>
            <person name="Paule C.R."/>
            <person name="Poulain J."/>
            <person name="Prion F."/>
            <person name="Qin B."/>
            <person name="Qu C."/>
            <person name="Retzel E.F."/>
            <person name="Riddle C."/>
            <person name="Sallet E."/>
            <person name="Samain S."/>
            <person name="Samson N."/>
            <person name="Sanders I."/>
            <person name="Saurat O."/>
            <person name="Scarpelli C."/>
            <person name="Schiex T."/>
            <person name="Segurens B."/>
            <person name="Severin A.J."/>
            <person name="Sherrier D.J."/>
            <person name="Shi R."/>
            <person name="Sims S."/>
            <person name="Singer S.R."/>
            <person name="Sinharoy S."/>
            <person name="Sterck L."/>
            <person name="Viollet A."/>
            <person name="Wang B.B."/>
            <person name="Wang K."/>
            <person name="Wang M."/>
            <person name="Wang X."/>
            <person name="Warfsmann J."/>
            <person name="Weissenbach J."/>
            <person name="White D.D."/>
            <person name="White J.D."/>
            <person name="Wiley G.B."/>
            <person name="Wincker P."/>
            <person name="Xing Y."/>
            <person name="Yang L."/>
            <person name="Yao Z."/>
            <person name="Ying F."/>
            <person name="Zhai J."/>
            <person name="Zhou L."/>
            <person name="Zuber A."/>
            <person name="Denarie J."/>
            <person name="Dixon R.A."/>
            <person name="May G.D."/>
            <person name="Schwartz D.C."/>
            <person name="Rogers J."/>
            <person name="Quetier F."/>
            <person name="Town C.D."/>
            <person name="Roe B.A."/>
        </authorList>
    </citation>
    <scope>NUCLEOTIDE SEQUENCE [LARGE SCALE GENOMIC DNA]</scope>
    <source>
        <strain evidence="2">A17</strain>
        <strain evidence="4 5">cv. Jemalong A17</strain>
    </source>
</reference>
<reference evidence="4" key="3">
    <citation type="submission" date="2015-04" db="UniProtKB">
        <authorList>
            <consortium name="EnsemblPlants"/>
        </authorList>
    </citation>
    <scope>IDENTIFICATION</scope>
    <source>
        <strain evidence="4">cv. Jemalong A17</strain>
    </source>
</reference>
<dbReference type="EnsemblPlants" id="KEH25411">
    <property type="protein sequence ID" value="KEH25411"/>
    <property type="gene ID" value="MTR_6g022520"/>
</dbReference>
<dbReference type="Gramene" id="rna34843">
    <property type="protein sequence ID" value="RHN50546.1"/>
    <property type="gene ID" value="gene34843"/>
</dbReference>
<sequence>MLSRPSTNQPLKSFHLNFFYGHPDTVFNVTKWLKAAKQHCVEELHLSLRFHTLNPVIFISQTLVVLKLKRIDFSIDTSCVHLPLLKKLHLKYVGFRNRNDYINFLSASPILHKLHAEHIRLRSEMRSDKNNIPEEGFKSLTLSKLVRASISSMDALFNGIDNVEFLRITKGFKDQEATFIAIPLFPNLNHIELVFCNSSFHCWDGIGELLRHCPKLQILIIKKWTTASSSNEWKHPLSVHECVSSHLRSCTILNFHGSANDLRFATYILQNAGLLEDMKIGVTTNRMHLGKSQIKEELSSCPTISSRCKLSFKFKYCY</sequence>
<proteinExistence type="predicted"/>
<evidence type="ECO:0000313" key="2">
    <source>
        <dbReference type="EMBL" id="KEH25411.1"/>
    </source>
</evidence>
<dbReference type="PANTHER" id="PTHR31900:SF34">
    <property type="entry name" value="EMB|CAB62440.1-RELATED"/>
    <property type="match status" value="1"/>
</dbReference>
<dbReference type="InterPro" id="IPR050232">
    <property type="entry name" value="FBL13/AtMIF1-like"/>
</dbReference>
<reference evidence="3" key="5">
    <citation type="journal article" date="2018" name="Nat. Plants">
        <title>Whole-genome landscape of Medicago truncatula symbiotic genes.</title>
        <authorList>
            <person name="Pecrix Y."/>
            <person name="Gamas P."/>
            <person name="Carrere S."/>
        </authorList>
    </citation>
    <scope>NUCLEOTIDE SEQUENCE</scope>
    <source>
        <tissue evidence="3">Leaves</tissue>
    </source>
</reference>
<dbReference type="InterPro" id="IPR032675">
    <property type="entry name" value="LRR_dom_sf"/>
</dbReference>
<dbReference type="SUPFAM" id="SSF52047">
    <property type="entry name" value="RNI-like"/>
    <property type="match status" value="1"/>
</dbReference>
<dbReference type="Proteomes" id="UP000265566">
    <property type="component" value="Chromosome 6"/>
</dbReference>
<organism evidence="2 5">
    <name type="scientific">Medicago truncatula</name>
    <name type="common">Barrel medic</name>
    <name type="synonym">Medicago tribuloides</name>
    <dbReference type="NCBI Taxonomy" id="3880"/>
    <lineage>
        <taxon>Eukaryota</taxon>
        <taxon>Viridiplantae</taxon>
        <taxon>Streptophyta</taxon>
        <taxon>Embryophyta</taxon>
        <taxon>Tracheophyta</taxon>
        <taxon>Spermatophyta</taxon>
        <taxon>Magnoliopsida</taxon>
        <taxon>eudicotyledons</taxon>
        <taxon>Gunneridae</taxon>
        <taxon>Pentapetalae</taxon>
        <taxon>rosids</taxon>
        <taxon>fabids</taxon>
        <taxon>Fabales</taxon>
        <taxon>Fabaceae</taxon>
        <taxon>Papilionoideae</taxon>
        <taxon>50 kb inversion clade</taxon>
        <taxon>NPAAA clade</taxon>
        <taxon>Hologalegina</taxon>
        <taxon>IRL clade</taxon>
        <taxon>Trifolieae</taxon>
        <taxon>Medicago</taxon>
    </lineage>
</organism>
<dbReference type="InterPro" id="IPR006566">
    <property type="entry name" value="FBD"/>
</dbReference>
<accession>A0A072U7T4</accession>
<dbReference type="HOGENOM" id="CLU_010721_1_0_1"/>
<gene>
    <name evidence="2" type="ordered locus">MTR_6g022520</name>
    <name evidence="3" type="ORF">MtrunA17_Chr6g0458611</name>
</gene>
<evidence type="ECO:0000313" key="5">
    <source>
        <dbReference type="Proteomes" id="UP000002051"/>
    </source>
</evidence>
<reference evidence="2 5" key="2">
    <citation type="journal article" date="2014" name="BMC Genomics">
        <title>An improved genome release (version Mt4.0) for the model legume Medicago truncatula.</title>
        <authorList>
            <person name="Tang H."/>
            <person name="Krishnakumar V."/>
            <person name="Bidwell S."/>
            <person name="Rosen B."/>
            <person name="Chan A."/>
            <person name="Zhou S."/>
            <person name="Gentzbittel L."/>
            <person name="Childs K.L."/>
            <person name="Yandell M."/>
            <person name="Gundlach H."/>
            <person name="Mayer K.F."/>
            <person name="Schwartz D.C."/>
            <person name="Town C.D."/>
        </authorList>
    </citation>
    <scope>GENOME REANNOTATION</scope>
    <source>
        <strain evidence="2">A17</strain>
        <strain evidence="4 5">cv. Jemalong A17</strain>
    </source>
</reference>
<dbReference type="AlphaFoldDB" id="A0A072U7T4"/>
<dbReference type="SMART" id="SM00579">
    <property type="entry name" value="FBD"/>
    <property type="match status" value="1"/>
</dbReference>
<reference evidence="6" key="4">
    <citation type="journal article" date="2018" name="Nat. Plants">
        <title>Whole-genome landscape of Medicago truncatula symbiotic genes.</title>
        <authorList>
            <person name="Pecrix Y."/>
            <person name="Staton S.E."/>
            <person name="Sallet E."/>
            <person name="Lelandais-Briere C."/>
            <person name="Moreau S."/>
            <person name="Carrere S."/>
            <person name="Blein T."/>
            <person name="Jardinaud M.F."/>
            <person name="Latrasse D."/>
            <person name="Zouine M."/>
            <person name="Zahm M."/>
            <person name="Kreplak J."/>
            <person name="Mayjonade B."/>
            <person name="Satge C."/>
            <person name="Perez M."/>
            <person name="Cauet S."/>
            <person name="Marande W."/>
            <person name="Chantry-Darmon C."/>
            <person name="Lopez-Roques C."/>
            <person name="Bouchez O."/>
            <person name="Berard A."/>
            <person name="Debelle F."/>
            <person name="Munos S."/>
            <person name="Bendahmane A."/>
            <person name="Berges H."/>
            <person name="Niebel A."/>
            <person name="Buitink J."/>
            <person name="Frugier F."/>
            <person name="Benhamed M."/>
            <person name="Crespi M."/>
            <person name="Gouzy J."/>
            <person name="Gamas P."/>
        </authorList>
    </citation>
    <scope>NUCLEOTIDE SEQUENCE [LARGE SCALE GENOMIC DNA]</scope>
    <source>
        <strain evidence="6">cv. Jemalong A17</strain>
    </source>
</reference>
<evidence type="ECO:0000313" key="3">
    <source>
        <dbReference type="EMBL" id="RHN50546.1"/>
    </source>
</evidence>
<name>A0A072U7T4_MEDTR</name>
<protein>
    <submittedName>
        <fullName evidence="2">FBD protein</fullName>
    </submittedName>
    <submittedName>
        <fullName evidence="3">Putative FBD domain, leucine-rich repeat domain, L domain-containing protein</fullName>
    </submittedName>
</protein>
<evidence type="ECO:0000259" key="1">
    <source>
        <dbReference type="SMART" id="SM00579"/>
    </source>
</evidence>
<dbReference type="Pfam" id="PF08387">
    <property type="entry name" value="FBD"/>
    <property type="match status" value="1"/>
</dbReference>
<feature type="domain" description="FBD" evidence="1">
    <location>
        <begin position="241"/>
        <end position="313"/>
    </location>
</feature>
<dbReference type="EMBL" id="CM001222">
    <property type="protein sequence ID" value="KEH25411.1"/>
    <property type="molecule type" value="Genomic_DNA"/>
</dbReference>
<dbReference type="Proteomes" id="UP000002051">
    <property type="component" value="Chromosome 6"/>
</dbReference>
<dbReference type="EMBL" id="PSQE01000006">
    <property type="protein sequence ID" value="RHN50546.1"/>
    <property type="molecule type" value="Genomic_DNA"/>
</dbReference>
<dbReference type="PANTHER" id="PTHR31900">
    <property type="entry name" value="F-BOX/RNI SUPERFAMILY PROTEIN-RELATED"/>
    <property type="match status" value="1"/>
</dbReference>